<evidence type="ECO:0000313" key="3">
    <source>
        <dbReference type="Proteomes" id="UP000606194"/>
    </source>
</evidence>
<dbReference type="GO" id="GO:0006313">
    <property type="term" value="P:DNA transposition"/>
    <property type="evidence" value="ECO:0007669"/>
    <property type="project" value="InterPro"/>
</dbReference>
<proteinExistence type="predicted"/>
<reference evidence="2" key="2">
    <citation type="submission" date="2020-09" db="EMBL/GenBank/DDBJ databases">
        <authorList>
            <person name="Sun Q."/>
            <person name="Ohkuma M."/>
        </authorList>
    </citation>
    <scope>NUCLEOTIDE SEQUENCE</scope>
    <source>
        <strain evidence="2">JCM 4386</strain>
    </source>
</reference>
<dbReference type="Pfam" id="PF01526">
    <property type="entry name" value="DDE_Tnp_Tn3"/>
    <property type="match status" value="1"/>
</dbReference>
<dbReference type="InterPro" id="IPR002513">
    <property type="entry name" value="Tn3_Tnp_DDE_dom"/>
</dbReference>
<reference evidence="2" key="1">
    <citation type="journal article" date="2014" name="Int. J. Syst. Evol. Microbiol.">
        <title>Complete genome sequence of Corynebacterium casei LMG S-19264T (=DSM 44701T), isolated from a smear-ripened cheese.</title>
        <authorList>
            <consortium name="US DOE Joint Genome Institute (JGI-PGF)"/>
            <person name="Walter F."/>
            <person name="Albersmeier A."/>
            <person name="Kalinowski J."/>
            <person name="Ruckert C."/>
        </authorList>
    </citation>
    <scope>NUCLEOTIDE SEQUENCE</scope>
    <source>
        <strain evidence="2">JCM 4386</strain>
    </source>
</reference>
<dbReference type="Proteomes" id="UP000606194">
    <property type="component" value="Unassembled WGS sequence"/>
</dbReference>
<dbReference type="EMBL" id="BMTL01000018">
    <property type="protein sequence ID" value="GGS01096.1"/>
    <property type="molecule type" value="Genomic_DNA"/>
</dbReference>
<evidence type="ECO:0000313" key="2">
    <source>
        <dbReference type="EMBL" id="GGS01096.1"/>
    </source>
</evidence>
<sequence>MASSIIFSTTVDMAETLRQMAAQGREVNPDDIAALSPHRRDNVLRFGDYDTATLHIPPGPYDSALHLPTGGL</sequence>
<dbReference type="GO" id="GO:0004803">
    <property type="term" value="F:transposase activity"/>
    <property type="evidence" value="ECO:0007669"/>
    <property type="project" value="InterPro"/>
</dbReference>
<accession>A0A918FYJ4</accession>
<protein>
    <recommendedName>
        <fullName evidence="1">Tn3 transposase DDE domain-containing protein</fullName>
    </recommendedName>
</protein>
<feature type="domain" description="Tn3 transposase DDE" evidence="1">
    <location>
        <begin position="2"/>
        <end position="49"/>
    </location>
</feature>
<gene>
    <name evidence="2" type="ORF">GCM10010269_45090</name>
</gene>
<organism evidence="2 3">
    <name type="scientific">Streptomyces humidus</name>
    <dbReference type="NCBI Taxonomy" id="52259"/>
    <lineage>
        <taxon>Bacteria</taxon>
        <taxon>Bacillati</taxon>
        <taxon>Actinomycetota</taxon>
        <taxon>Actinomycetes</taxon>
        <taxon>Kitasatosporales</taxon>
        <taxon>Streptomycetaceae</taxon>
        <taxon>Streptomyces</taxon>
    </lineage>
</organism>
<keyword evidence="3" id="KW-1185">Reference proteome</keyword>
<comment type="caution">
    <text evidence="2">The sequence shown here is derived from an EMBL/GenBank/DDBJ whole genome shotgun (WGS) entry which is preliminary data.</text>
</comment>
<name>A0A918FYJ4_9ACTN</name>
<dbReference type="AlphaFoldDB" id="A0A918FYJ4"/>
<evidence type="ECO:0000259" key="1">
    <source>
        <dbReference type="Pfam" id="PF01526"/>
    </source>
</evidence>